<organism evidence="1 2">
    <name type="scientific">Mycena sanguinolenta</name>
    <dbReference type="NCBI Taxonomy" id="230812"/>
    <lineage>
        <taxon>Eukaryota</taxon>
        <taxon>Fungi</taxon>
        <taxon>Dikarya</taxon>
        <taxon>Basidiomycota</taxon>
        <taxon>Agaricomycotina</taxon>
        <taxon>Agaricomycetes</taxon>
        <taxon>Agaricomycetidae</taxon>
        <taxon>Agaricales</taxon>
        <taxon>Marasmiineae</taxon>
        <taxon>Mycenaceae</taxon>
        <taxon>Mycena</taxon>
    </lineage>
</organism>
<dbReference type="EMBL" id="JACAZH010000001">
    <property type="protein sequence ID" value="KAF7378453.1"/>
    <property type="molecule type" value="Genomic_DNA"/>
</dbReference>
<dbReference type="OrthoDB" id="2745518at2759"/>
<dbReference type="AlphaFoldDB" id="A0A8H6ZGA6"/>
<dbReference type="Proteomes" id="UP000623467">
    <property type="component" value="Unassembled WGS sequence"/>
</dbReference>
<reference evidence="1" key="1">
    <citation type="submission" date="2020-05" db="EMBL/GenBank/DDBJ databases">
        <title>Mycena genomes resolve the evolution of fungal bioluminescence.</title>
        <authorList>
            <person name="Tsai I.J."/>
        </authorList>
    </citation>
    <scope>NUCLEOTIDE SEQUENCE</scope>
    <source>
        <strain evidence="1">160909Yilan</strain>
    </source>
</reference>
<gene>
    <name evidence="1" type="ORF">MSAN_00272400</name>
</gene>
<name>A0A8H6ZGA6_9AGAR</name>
<proteinExistence type="predicted"/>
<protein>
    <submittedName>
        <fullName evidence="1">F-box domain-containing protein</fullName>
    </submittedName>
</protein>
<comment type="caution">
    <text evidence="1">The sequence shown here is derived from an EMBL/GenBank/DDBJ whole genome shotgun (WGS) entry which is preliminary data.</text>
</comment>
<keyword evidence="2" id="KW-1185">Reference proteome</keyword>
<accession>A0A8H6ZGA6</accession>
<evidence type="ECO:0000313" key="1">
    <source>
        <dbReference type="EMBL" id="KAF7378453.1"/>
    </source>
</evidence>
<evidence type="ECO:0000313" key="2">
    <source>
        <dbReference type="Proteomes" id="UP000623467"/>
    </source>
</evidence>
<sequence>MRSSTAFPLNDDIIGHILRFCADFETLQAAIHSISRQVAYNLVGPALPQALRVVRYPYFDNCKPEDDPSAMAAACPEDSNVLEAINFDKQAMLDENARAVEKLEDLYSLMDKDRTSKTSVLTAEESCRFCCAMYRLMLYCNIFYSYDYNMEHGQEYDDEEYRRAIIAQRTAVLSVYSTNELRQMYSALQFLTEIASTLSSLRARRVHSTHGRTAPMMFSTLLGEIWAEGFLDTPFENIWSARKVTAPPSKSLTEGILDSVNNAGDLCSQCDTTGTIYSTTTWCLFPVKYLLKDNLLENPLINRYFEDVVDPRLNSPAALERFIGALFALRTGEFAFWDPADLYCFECFTEFLQNQMWVWMLKHAVRYGWTPPENCPYGWDCEQQTYDEGHANVWNHLCEPVDETLQDVDDAT</sequence>